<reference evidence="1 2" key="1">
    <citation type="journal article" date="2011" name="Genome Res.">
        <title>Phylogeny-wide analysis of social amoeba genomes highlights ancient origins for complex intercellular communication.</title>
        <authorList>
            <person name="Heidel A.J."/>
            <person name="Lawal H.M."/>
            <person name="Felder M."/>
            <person name="Schilde C."/>
            <person name="Helps N.R."/>
            <person name="Tunggal B."/>
            <person name="Rivero F."/>
            <person name="John U."/>
            <person name="Schleicher M."/>
            <person name="Eichinger L."/>
            <person name="Platzer M."/>
            <person name="Noegel A.A."/>
            <person name="Schaap P."/>
            <person name="Gloeckner G."/>
        </authorList>
    </citation>
    <scope>NUCLEOTIDE SEQUENCE [LARGE SCALE GENOMIC DNA]</scope>
    <source>
        <strain evidence="2">ATCC 26659 / Pp 5 / PN500</strain>
    </source>
</reference>
<dbReference type="Proteomes" id="UP000001396">
    <property type="component" value="Unassembled WGS sequence"/>
</dbReference>
<evidence type="ECO:0000313" key="1">
    <source>
        <dbReference type="EMBL" id="EFA81979.1"/>
    </source>
</evidence>
<dbReference type="InterPro" id="IPR032675">
    <property type="entry name" value="LRR_dom_sf"/>
</dbReference>
<accession>D3B9R7</accession>
<dbReference type="Gene3D" id="3.80.10.10">
    <property type="entry name" value="Ribonuclease Inhibitor"/>
    <property type="match status" value="1"/>
</dbReference>
<name>D3B9R7_HETP5</name>
<dbReference type="RefSeq" id="XP_020434096.1">
    <property type="nucleotide sequence ID" value="XM_020576107.1"/>
</dbReference>
<evidence type="ECO:0000313" key="2">
    <source>
        <dbReference type="Proteomes" id="UP000001396"/>
    </source>
</evidence>
<comment type="caution">
    <text evidence="1">The sequence shown here is derived from an EMBL/GenBank/DDBJ whole genome shotgun (WGS) entry which is preliminary data.</text>
</comment>
<dbReference type="GeneID" id="31360699"/>
<dbReference type="EMBL" id="ADBJ01000022">
    <property type="protein sequence ID" value="EFA81979.1"/>
    <property type="molecule type" value="Genomic_DNA"/>
</dbReference>
<dbReference type="SUPFAM" id="SSF52047">
    <property type="entry name" value="RNI-like"/>
    <property type="match status" value="1"/>
</dbReference>
<sequence length="559" mass="65355">MIKRLYLSSMNHKETETTNSKHWKVRLSIWCLKLSLIDKKIFEILSESVCRYHNDRWNPLTLSLVSHYWLVEIISKSQPRITTLSNEVEFLVGLPQSYYRSYAKLYDNVQTTDIPVFNMKLTKLTIISLDHEKKIKKSRKKMSKDYYDRWLNRRDWITQYNDALLSLWSFDSLTVIGLFEGQQLDQLLIANRLRKLRVYHDTANEFHLESFPNLTKYTIRHDKEEWSLEESATDIFFMPNHNQSLTSLVINIPFNRNHPLDQDAQPMPNVTSLELNNQNGFGPWSNRVQERIPLNIAHYFPNLTTLSLDNIYHLMVYSSKDEMNTLPLPVLIGKLKQLRHLSINNKRPSGLSKIDKTLGVYPRYYSEFETGETAQLFARDLLEIGGQLHTLKLKGEVTLFSPLLSQSLSSLTNLKRLSTSHVLTMDDVNLLTLLNSSLKRVSANFYKHKNNALLHIIKNNKNIVVIKDYSFDGYPTAELFNALSDGDTKLEKLQLVCDNDMVPKTKCSNLSVHISMVNRNKHKQPRHQNKEQYQHYRKLMYFGNQEDVHDNEDQSESIE</sequence>
<proteinExistence type="predicted"/>
<dbReference type="InParanoid" id="D3B9R7"/>
<gene>
    <name evidence="1" type="ORF">PPL_05213</name>
</gene>
<keyword evidence="2" id="KW-1185">Reference proteome</keyword>
<protein>
    <submittedName>
        <fullName evidence="1">Uncharacterized protein</fullName>
    </submittedName>
</protein>
<organism evidence="1 2">
    <name type="scientific">Heterostelium pallidum (strain ATCC 26659 / Pp 5 / PN500)</name>
    <name type="common">Cellular slime mold</name>
    <name type="synonym">Polysphondylium pallidum</name>
    <dbReference type="NCBI Taxonomy" id="670386"/>
    <lineage>
        <taxon>Eukaryota</taxon>
        <taxon>Amoebozoa</taxon>
        <taxon>Evosea</taxon>
        <taxon>Eumycetozoa</taxon>
        <taxon>Dictyostelia</taxon>
        <taxon>Acytosteliales</taxon>
        <taxon>Acytosteliaceae</taxon>
        <taxon>Heterostelium</taxon>
    </lineage>
</organism>
<dbReference type="AlphaFoldDB" id="D3B9R7"/>